<name>A0A1H6B278_9GAMM</name>
<proteinExistence type="predicted"/>
<evidence type="ECO:0000313" key="3">
    <source>
        <dbReference type="Proteomes" id="UP000236745"/>
    </source>
</evidence>
<organism evidence="2 3">
    <name type="scientific">Marinobacterium lutimaris</name>
    <dbReference type="NCBI Taxonomy" id="568106"/>
    <lineage>
        <taxon>Bacteria</taxon>
        <taxon>Pseudomonadati</taxon>
        <taxon>Pseudomonadota</taxon>
        <taxon>Gammaproteobacteria</taxon>
        <taxon>Oceanospirillales</taxon>
        <taxon>Oceanospirillaceae</taxon>
        <taxon>Marinobacterium</taxon>
    </lineage>
</organism>
<evidence type="ECO:0000313" key="2">
    <source>
        <dbReference type="EMBL" id="SEG54730.1"/>
    </source>
</evidence>
<evidence type="ECO:0000256" key="1">
    <source>
        <dbReference type="SAM" id="SignalP"/>
    </source>
</evidence>
<keyword evidence="1" id="KW-0732">Signal</keyword>
<sequence>MFRIKTACATALLAAALSAPAMASHCPMDAKAIETGLANMEVSDDTRSKVMQLHDEGMAAHNAGNHSEAEHKLAEAMRMLLNSTAM</sequence>
<feature type="signal peptide" evidence="1">
    <location>
        <begin position="1"/>
        <end position="23"/>
    </location>
</feature>
<dbReference type="AlphaFoldDB" id="A0A1H6B278"/>
<accession>A0A1H6B278</accession>
<dbReference type="OrthoDB" id="8480939at2"/>
<reference evidence="2 3" key="1">
    <citation type="submission" date="2016-10" db="EMBL/GenBank/DDBJ databases">
        <authorList>
            <person name="de Groot N.N."/>
        </authorList>
    </citation>
    <scope>NUCLEOTIDE SEQUENCE [LARGE SCALE GENOMIC DNA]</scope>
    <source>
        <strain evidence="2 3">DSM 22012</strain>
    </source>
</reference>
<dbReference type="EMBL" id="FNVQ01000002">
    <property type="protein sequence ID" value="SEG54730.1"/>
    <property type="molecule type" value="Genomic_DNA"/>
</dbReference>
<keyword evidence="3" id="KW-1185">Reference proteome</keyword>
<dbReference type="RefSeq" id="WP_104003435.1">
    <property type="nucleotide sequence ID" value="NZ_FNVQ01000002.1"/>
</dbReference>
<gene>
    <name evidence="2" type="ORF">SAMN05444390_102341</name>
</gene>
<dbReference type="Proteomes" id="UP000236745">
    <property type="component" value="Unassembled WGS sequence"/>
</dbReference>
<protein>
    <submittedName>
        <fullName evidence="2">Uncharacterized protein</fullName>
    </submittedName>
</protein>
<feature type="chain" id="PRO_5009293399" evidence="1">
    <location>
        <begin position="24"/>
        <end position="86"/>
    </location>
</feature>